<sequence length="65" mass="6853">MPVSWKASQRRRPFSVALKVRGRMDAACEVKHRVVASPVGQLRISGCEQGLHGISLLGGTPAAAG</sequence>
<dbReference type="InterPro" id="IPR036631">
    <property type="entry name" value="MGMT_N_sf"/>
</dbReference>
<dbReference type="GO" id="GO:0003908">
    <property type="term" value="F:methylated-DNA-[protein]-cysteine S-methyltransferase activity"/>
    <property type="evidence" value="ECO:0007669"/>
    <property type="project" value="InterPro"/>
</dbReference>
<dbReference type="GO" id="GO:0032259">
    <property type="term" value="P:methylation"/>
    <property type="evidence" value="ECO:0007669"/>
    <property type="project" value="UniProtKB-KW"/>
</dbReference>
<dbReference type="SUPFAM" id="SSF53155">
    <property type="entry name" value="Methylated DNA-protein cysteine methyltransferase domain"/>
    <property type="match status" value="1"/>
</dbReference>
<dbReference type="Gene3D" id="3.30.160.70">
    <property type="entry name" value="Methylated DNA-protein cysteine methyltransferase domain"/>
    <property type="match status" value="1"/>
</dbReference>
<keyword evidence="1" id="KW-0808">Transferase</keyword>
<dbReference type="AlphaFoldDB" id="L5MGE1"/>
<gene>
    <name evidence="1" type="ORF">MDA_GLEAN10021281</name>
</gene>
<dbReference type="GO" id="GO:0006281">
    <property type="term" value="P:DNA repair"/>
    <property type="evidence" value="ECO:0007669"/>
    <property type="project" value="InterPro"/>
</dbReference>
<evidence type="ECO:0000313" key="2">
    <source>
        <dbReference type="Proteomes" id="UP000010556"/>
    </source>
</evidence>
<protein>
    <submittedName>
        <fullName evidence="1">Methylated-DNA--protein-cysteine methyltransferase</fullName>
    </submittedName>
</protein>
<evidence type="ECO:0000313" key="1">
    <source>
        <dbReference type="EMBL" id="ELK36803.1"/>
    </source>
</evidence>
<dbReference type="EMBL" id="KB101169">
    <property type="protein sequence ID" value="ELK36803.1"/>
    <property type="molecule type" value="Genomic_DNA"/>
</dbReference>
<proteinExistence type="predicted"/>
<reference evidence="2" key="1">
    <citation type="journal article" date="2013" name="Science">
        <title>Comparative analysis of bat genomes provides insight into the evolution of flight and immunity.</title>
        <authorList>
            <person name="Zhang G."/>
            <person name="Cowled C."/>
            <person name="Shi Z."/>
            <person name="Huang Z."/>
            <person name="Bishop-Lilly K.A."/>
            <person name="Fang X."/>
            <person name="Wynne J.W."/>
            <person name="Xiong Z."/>
            <person name="Baker M.L."/>
            <person name="Zhao W."/>
            <person name="Tachedjian M."/>
            <person name="Zhu Y."/>
            <person name="Zhou P."/>
            <person name="Jiang X."/>
            <person name="Ng J."/>
            <person name="Yang L."/>
            <person name="Wu L."/>
            <person name="Xiao J."/>
            <person name="Feng Y."/>
            <person name="Chen Y."/>
            <person name="Sun X."/>
            <person name="Zhang Y."/>
            <person name="Marsh G.A."/>
            <person name="Crameri G."/>
            <person name="Broder C.C."/>
            <person name="Frey K.G."/>
            <person name="Wang L.F."/>
            <person name="Wang J."/>
        </authorList>
    </citation>
    <scope>NUCLEOTIDE SEQUENCE [LARGE SCALE GENOMIC DNA]</scope>
</reference>
<organism evidence="1 2">
    <name type="scientific">Myotis davidii</name>
    <name type="common">David's myotis</name>
    <dbReference type="NCBI Taxonomy" id="225400"/>
    <lineage>
        <taxon>Eukaryota</taxon>
        <taxon>Metazoa</taxon>
        <taxon>Chordata</taxon>
        <taxon>Craniata</taxon>
        <taxon>Vertebrata</taxon>
        <taxon>Euteleostomi</taxon>
        <taxon>Mammalia</taxon>
        <taxon>Eutheria</taxon>
        <taxon>Laurasiatheria</taxon>
        <taxon>Chiroptera</taxon>
        <taxon>Yangochiroptera</taxon>
        <taxon>Vespertilionidae</taxon>
        <taxon>Myotis</taxon>
    </lineage>
</organism>
<keyword evidence="2" id="KW-1185">Reference proteome</keyword>
<keyword evidence="1" id="KW-0489">Methyltransferase</keyword>
<accession>L5MGE1</accession>
<dbReference type="Proteomes" id="UP000010556">
    <property type="component" value="Unassembled WGS sequence"/>
</dbReference>
<name>L5MGE1_MYODS</name>